<dbReference type="InterPro" id="IPR008271">
    <property type="entry name" value="Ser/Thr_kinase_AS"/>
</dbReference>
<keyword evidence="5" id="KW-0547">Nucleotide-binding</keyword>
<gene>
    <name evidence="11" type="primary">Mo02469</name>
    <name evidence="11" type="ORF">E5Q_02469</name>
</gene>
<dbReference type="InterPro" id="IPR011009">
    <property type="entry name" value="Kinase-like_dom_sf"/>
</dbReference>
<sequence>MYTSDWQTFAAASVHLYRQSPDKQVRYCIRWRKHEGRLILKVTDDVKCYKYRTRSSAIINRFNLLNATLMAEMQGRPEPAEPALVATTSLPAANGELAASAGRTAGSRSTCGADRDAAVARTVEAARALVHLSTDPLRRSVEAHEHSQAMYQNADGLTRFPSQHSRRSFGRVYRAEYLGMDVALKEILASAEYDVEKYFARELTLLSNSRHPHVVLFIGLCVCPRSTTTDHRKRILIVQEYIAGGNLRQYIDSDRPLPWALKLAFAIDLARALAYLHTRNVMHRDIKGENILVTSSFALKLGDFGFARIAPRSDNERDRLSYCGTDGYMSPEMMMGHEFDLATDVFSLGVILAEIGARTLVGSKRAFRRNSDYTLDSNEVRQRCGPDAPDGFVDLVLACCVPDPVKRPDIRYVLISLREIERLHLIRDAHETTCPSRALPDARDPTPNPRQTEASALIGVANTANPSRSVQMQTHAFATQQPLLSIAKPVPSCGICLSRITLTCPYLQCQRCNLVIHDACAKSALVNCSAPAEYTTEPLLAPMRRGLRVRKRPAPDH</sequence>
<dbReference type="AlphaFoldDB" id="G7DZ03"/>
<keyword evidence="3" id="KW-0808">Transferase</keyword>
<keyword evidence="12" id="KW-1185">Reference proteome</keyword>
<dbReference type="SUPFAM" id="SSF57889">
    <property type="entry name" value="Cysteine-rich domain"/>
    <property type="match status" value="1"/>
</dbReference>
<dbReference type="InterPro" id="IPR002219">
    <property type="entry name" value="PKC_DAG/PE"/>
</dbReference>
<protein>
    <recommendedName>
        <fullName evidence="13">Protein kinase domain-containing protein</fullName>
    </recommendedName>
</protein>
<keyword evidence="7" id="KW-0862">Zinc</keyword>
<evidence type="ECO:0000256" key="2">
    <source>
        <dbReference type="ARBA" id="ARBA00022527"/>
    </source>
</evidence>
<reference evidence="11 12" key="1">
    <citation type="journal article" date="2011" name="J. Gen. Appl. Microbiol.">
        <title>Draft genome sequencing of the enigmatic basidiomycete Mixia osmundae.</title>
        <authorList>
            <person name="Nishida H."/>
            <person name="Nagatsuka Y."/>
            <person name="Sugiyama J."/>
        </authorList>
    </citation>
    <scope>NUCLEOTIDE SEQUENCE [LARGE SCALE GENOMIC DNA]</scope>
    <source>
        <strain evidence="12">CBS 9802 / IAM 14324 / JCM 22182 / KY 12970</strain>
    </source>
</reference>
<reference evidence="11 12" key="2">
    <citation type="journal article" date="2012" name="Open Biol.">
        <title>Characteristics of nucleosomes and linker DNA regions on the genome of the basidiomycete Mixia osmundae revealed by mono- and dinucleosome mapping.</title>
        <authorList>
            <person name="Nishida H."/>
            <person name="Kondo S."/>
            <person name="Matsumoto T."/>
            <person name="Suzuki Y."/>
            <person name="Yoshikawa H."/>
            <person name="Taylor T.D."/>
            <person name="Sugiyama J."/>
        </authorList>
    </citation>
    <scope>NUCLEOTIDE SEQUENCE [LARGE SCALE GENOMIC DNA]</scope>
    <source>
        <strain evidence="12">CBS 9802 / IAM 14324 / JCM 22182 / KY 12970</strain>
    </source>
</reference>
<dbReference type="PROSITE" id="PS00108">
    <property type="entry name" value="PROTEIN_KINASE_ST"/>
    <property type="match status" value="1"/>
</dbReference>
<dbReference type="FunFam" id="3.30.720.10:FF:000008">
    <property type="entry name" value="Unplaced genomic scaffold supercont1.11, whole genome shotgun sequence"/>
    <property type="match status" value="1"/>
</dbReference>
<dbReference type="GO" id="GO:0004674">
    <property type="term" value="F:protein serine/threonine kinase activity"/>
    <property type="evidence" value="ECO:0007669"/>
    <property type="project" value="UniProtKB-KW"/>
</dbReference>
<dbReference type="GO" id="GO:0005524">
    <property type="term" value="F:ATP binding"/>
    <property type="evidence" value="ECO:0007669"/>
    <property type="project" value="UniProtKB-KW"/>
</dbReference>
<evidence type="ECO:0000259" key="9">
    <source>
        <dbReference type="PROSITE" id="PS50011"/>
    </source>
</evidence>
<dbReference type="Gene3D" id="3.30.60.20">
    <property type="match status" value="1"/>
</dbReference>
<dbReference type="PRINTS" id="PR00109">
    <property type="entry name" value="TYRKINASE"/>
</dbReference>
<evidence type="ECO:0000256" key="1">
    <source>
        <dbReference type="ARBA" id="ARBA00005843"/>
    </source>
</evidence>
<dbReference type="GO" id="GO:0008312">
    <property type="term" value="F:7S RNA binding"/>
    <property type="evidence" value="ECO:0007669"/>
    <property type="project" value="InterPro"/>
</dbReference>
<comment type="caution">
    <text evidence="11">The sequence shown here is derived from an EMBL/GenBank/DDBJ whole genome shotgun (WGS) entry which is preliminary data.</text>
</comment>
<dbReference type="PROSITE" id="PS50081">
    <property type="entry name" value="ZF_DAG_PE_2"/>
    <property type="match status" value="1"/>
</dbReference>
<dbReference type="GO" id="GO:0046872">
    <property type="term" value="F:metal ion binding"/>
    <property type="evidence" value="ECO:0007669"/>
    <property type="project" value="UniProtKB-KW"/>
</dbReference>
<evidence type="ECO:0000256" key="3">
    <source>
        <dbReference type="ARBA" id="ARBA00022679"/>
    </source>
</evidence>
<evidence type="ECO:0000256" key="6">
    <source>
        <dbReference type="ARBA" id="ARBA00022777"/>
    </source>
</evidence>
<dbReference type="GO" id="GO:0006614">
    <property type="term" value="P:SRP-dependent cotranslational protein targeting to membrane"/>
    <property type="evidence" value="ECO:0007669"/>
    <property type="project" value="InterPro"/>
</dbReference>
<dbReference type="SUPFAM" id="SSF54762">
    <property type="entry name" value="Signal recognition particle alu RNA binding heterodimer, SRP9/14"/>
    <property type="match status" value="1"/>
</dbReference>
<keyword evidence="4" id="KW-0479">Metal-binding</keyword>
<evidence type="ECO:0000259" key="10">
    <source>
        <dbReference type="PROSITE" id="PS50081"/>
    </source>
</evidence>
<dbReference type="InterPro" id="IPR046349">
    <property type="entry name" value="C1-like_sf"/>
</dbReference>
<dbReference type="PROSITE" id="PS50011">
    <property type="entry name" value="PROTEIN_KINASE_DOM"/>
    <property type="match status" value="1"/>
</dbReference>
<organism evidence="11 12">
    <name type="scientific">Mixia osmundae (strain CBS 9802 / IAM 14324 / JCM 22182 / KY 12970)</name>
    <dbReference type="NCBI Taxonomy" id="764103"/>
    <lineage>
        <taxon>Eukaryota</taxon>
        <taxon>Fungi</taxon>
        <taxon>Dikarya</taxon>
        <taxon>Basidiomycota</taxon>
        <taxon>Pucciniomycotina</taxon>
        <taxon>Mixiomycetes</taxon>
        <taxon>Mixiales</taxon>
        <taxon>Mixiaceae</taxon>
        <taxon>Mixia</taxon>
    </lineage>
</organism>
<dbReference type="Proteomes" id="UP000009131">
    <property type="component" value="Unassembled WGS sequence"/>
</dbReference>
<keyword evidence="2" id="KW-0723">Serine/threonine-protein kinase</keyword>
<keyword evidence="6" id="KW-0418">Kinase</keyword>
<evidence type="ECO:0000256" key="7">
    <source>
        <dbReference type="ARBA" id="ARBA00022833"/>
    </source>
</evidence>
<dbReference type="InterPro" id="IPR001245">
    <property type="entry name" value="Ser-Thr/Tyr_kinase_cat_dom"/>
</dbReference>
<evidence type="ECO:0000313" key="11">
    <source>
        <dbReference type="EMBL" id="GAA95813.1"/>
    </source>
</evidence>
<dbReference type="Gene3D" id="1.10.510.10">
    <property type="entry name" value="Transferase(Phosphotransferase) domain 1"/>
    <property type="match status" value="1"/>
</dbReference>
<evidence type="ECO:0008006" key="13">
    <source>
        <dbReference type="Google" id="ProtNLM"/>
    </source>
</evidence>
<keyword evidence="8" id="KW-0067">ATP-binding</keyword>
<dbReference type="InterPro" id="IPR000719">
    <property type="entry name" value="Prot_kinase_dom"/>
</dbReference>
<dbReference type="GO" id="GO:0048500">
    <property type="term" value="C:signal recognition particle"/>
    <property type="evidence" value="ECO:0007669"/>
    <property type="project" value="InterPro"/>
</dbReference>
<dbReference type="InterPro" id="IPR050940">
    <property type="entry name" value="Actin_reg-Ser/Thr_kinase"/>
</dbReference>
<dbReference type="PANTHER" id="PTHR46485">
    <property type="entry name" value="LIM DOMAIN KINASE 1"/>
    <property type="match status" value="1"/>
</dbReference>
<feature type="domain" description="Phorbol-ester/DAG-type" evidence="10">
    <location>
        <begin position="474"/>
        <end position="528"/>
    </location>
</feature>
<feature type="domain" description="Protein kinase" evidence="9">
    <location>
        <begin position="158"/>
        <end position="427"/>
    </location>
</feature>
<dbReference type="InterPro" id="IPR009018">
    <property type="entry name" value="Signal_recog_particle_SRP9/14"/>
</dbReference>
<dbReference type="OrthoDB" id="4062651at2759"/>
<dbReference type="SMART" id="SM00220">
    <property type="entry name" value="S_TKc"/>
    <property type="match status" value="1"/>
</dbReference>
<name>G7DZ03_MIXOS</name>
<evidence type="ECO:0000313" key="12">
    <source>
        <dbReference type="Proteomes" id="UP000009131"/>
    </source>
</evidence>
<evidence type="ECO:0000256" key="5">
    <source>
        <dbReference type="ARBA" id="ARBA00022741"/>
    </source>
</evidence>
<proteinExistence type="inferred from homology"/>
<dbReference type="Pfam" id="PF07714">
    <property type="entry name" value="PK_Tyr_Ser-Thr"/>
    <property type="match status" value="1"/>
</dbReference>
<dbReference type="InterPro" id="IPR039432">
    <property type="entry name" value="SRP9_dom"/>
</dbReference>
<evidence type="ECO:0000256" key="4">
    <source>
        <dbReference type="ARBA" id="ARBA00022723"/>
    </source>
</evidence>
<accession>G7DZ03</accession>
<dbReference type="STRING" id="764103.G7DZ03"/>
<dbReference type="PANTHER" id="PTHR46485:SF5">
    <property type="entry name" value="CENTER DIVIDER, ISOFORM A"/>
    <property type="match status" value="1"/>
</dbReference>
<comment type="similarity">
    <text evidence="1">Belongs to the protein kinase superfamily. TKL Ser/Thr protein kinase family.</text>
</comment>
<dbReference type="Pfam" id="PF05486">
    <property type="entry name" value="SRP9-21"/>
    <property type="match status" value="1"/>
</dbReference>
<dbReference type="Gene3D" id="3.30.200.20">
    <property type="entry name" value="Phosphorylase Kinase, domain 1"/>
    <property type="match status" value="1"/>
</dbReference>
<dbReference type="InParanoid" id="G7DZ03"/>
<dbReference type="HOGENOM" id="CLU_491823_0_0_1"/>
<evidence type="ECO:0000256" key="8">
    <source>
        <dbReference type="ARBA" id="ARBA00022840"/>
    </source>
</evidence>
<dbReference type="eggNOG" id="KOG1187">
    <property type="taxonomic scope" value="Eukaryota"/>
</dbReference>
<dbReference type="Gene3D" id="3.30.720.10">
    <property type="entry name" value="Signal recognition particle alu RNA binding heterodimer, srp9/1"/>
    <property type="match status" value="1"/>
</dbReference>
<dbReference type="EMBL" id="BABT02000067">
    <property type="protein sequence ID" value="GAA95813.1"/>
    <property type="molecule type" value="Genomic_DNA"/>
</dbReference>
<dbReference type="SUPFAM" id="SSF56112">
    <property type="entry name" value="Protein kinase-like (PK-like)"/>
    <property type="match status" value="1"/>
</dbReference>